<evidence type="ECO:0000313" key="4">
    <source>
        <dbReference type="Proteomes" id="UP001642464"/>
    </source>
</evidence>
<feature type="compositionally biased region" description="Polar residues" evidence="1">
    <location>
        <begin position="763"/>
        <end position="786"/>
    </location>
</feature>
<proteinExistence type="predicted"/>
<dbReference type="PANTHER" id="PTHR45655">
    <property type="entry name" value="GUANYLATE CYCLASE SOLUBLE SUBUNIT BETA-2"/>
    <property type="match status" value="1"/>
</dbReference>
<evidence type="ECO:0000313" key="3">
    <source>
        <dbReference type="EMBL" id="CAK8996460.1"/>
    </source>
</evidence>
<feature type="region of interest" description="Disordered" evidence="1">
    <location>
        <begin position="763"/>
        <end position="801"/>
    </location>
</feature>
<evidence type="ECO:0000259" key="2">
    <source>
        <dbReference type="Pfam" id="PF07700"/>
    </source>
</evidence>
<dbReference type="Gene3D" id="3.90.1520.10">
    <property type="entry name" value="H-NOX domain"/>
    <property type="match status" value="1"/>
</dbReference>
<feature type="domain" description="Heme NO-binding" evidence="2">
    <location>
        <begin position="202"/>
        <end position="371"/>
    </location>
</feature>
<accession>A0ABP0I1I9</accession>
<dbReference type="Pfam" id="PF07700">
    <property type="entry name" value="HNOB"/>
    <property type="match status" value="1"/>
</dbReference>
<sequence length="842" mass="94650">MDDPVNSSPACDYSTPVPVESVFQYENQAQMEQIEVKQMMEDLAKACSFGAKVVVDLKEDPNACTGEPGTHCGMGIGRDALGGTPPKVVKFTHGGSRFSTAINPLVPGRMGFASSSQLEVIGKKMKVPGKAERDEGEEEEKKILQEVLFRKKTMRKTRSREHRTRIAAVKTVPRPRAGRLFVVSSVLIFLSDMCEVEDAGMYGHIHIILKDLVLSMYGKEKWASILKRVRLTEEEILEPVQQPDEVSFSLLGATCQETNLNLEAPRRDQFHDALEAFGRHFVGYMLQSGYARLIKAVGKTFPAFLANVNYLHNHLERQHPHALFPYIEVNYQDGADSLQLHYLSTRSNMSKVLVGILNELGREVFDLEVSIAAMACPPRYARKAGSWNDVLKSGRKGSKCSSTTASETSRHTEAKHMSFASLHLVMMDFGQLFSRSFDVSSCCTQQAQQTPCIECVDLIPSEADRKFDEVKSHSSPRPEEVLLRATPSCCVAAGWCDDHMETCTEFWSSSDGTSSHYELSQDAATVDVFVSHSWSPPADWAKMMGDEVIYGEVKAAMLAVMAKDYAMQTEQRCLKDWGQTTFWVDKACIAQDHPELKAMSIALLERFIQMCDSMCVLFTWTYLERLWCVYEWACVLIHKPTEKVYLQTELFVKEQTLPLYIEAVRNFSLKQTKCHVEEDRRILEMKIEESYVSKEHFEVLVQATVIALMARSMAFRAGRSPILYATYFQPWVLLARDLGMDELAKALESCNCLTWRRVSTISSEGNAPQTKSGGSVSSANWSTSLDRSPISEKSHPLSPESQDELMQMSIGVNSLLFHQVISDWFEIDVVPILSKFQVASTK</sequence>
<evidence type="ECO:0000256" key="1">
    <source>
        <dbReference type="SAM" id="MobiDB-lite"/>
    </source>
</evidence>
<dbReference type="Proteomes" id="UP001642464">
    <property type="component" value="Unassembled WGS sequence"/>
</dbReference>
<dbReference type="EMBL" id="CAXAMM010002525">
    <property type="protein sequence ID" value="CAK8996460.1"/>
    <property type="molecule type" value="Genomic_DNA"/>
</dbReference>
<protein>
    <submittedName>
        <fullName evidence="3">Guanylate cyclase soluble subunit beta-1 (GCS-beta-1) (Guanylate cyclase soluble subunit beta-3) (GCS-beta-3) (Soluble guanylate cyclase small subunit)</fullName>
    </submittedName>
</protein>
<dbReference type="SUPFAM" id="SSF111126">
    <property type="entry name" value="Ligand-binding domain in the NO signalling and Golgi transport"/>
    <property type="match status" value="1"/>
</dbReference>
<reference evidence="3 4" key="1">
    <citation type="submission" date="2024-02" db="EMBL/GenBank/DDBJ databases">
        <authorList>
            <person name="Chen Y."/>
            <person name="Shah S."/>
            <person name="Dougan E. K."/>
            <person name="Thang M."/>
            <person name="Chan C."/>
        </authorList>
    </citation>
    <scope>NUCLEOTIDE SEQUENCE [LARGE SCALE GENOMIC DNA]</scope>
</reference>
<keyword evidence="4" id="KW-1185">Reference proteome</keyword>
<name>A0ABP0I1I9_9DINO</name>
<dbReference type="InterPro" id="IPR011644">
    <property type="entry name" value="Heme_NO-bd"/>
</dbReference>
<dbReference type="InterPro" id="IPR024096">
    <property type="entry name" value="NO_sig/Golgi_transp_ligand-bd"/>
</dbReference>
<comment type="caution">
    <text evidence="3">The sequence shown here is derived from an EMBL/GenBank/DDBJ whole genome shotgun (WGS) entry which is preliminary data.</text>
</comment>
<dbReference type="PANTHER" id="PTHR45655:SF13">
    <property type="entry name" value="SOLUBLE GUANYLATE CYCLASE GCY-32-RELATED"/>
    <property type="match status" value="1"/>
</dbReference>
<gene>
    <name evidence="3" type="ORF">SCF082_LOCUS4798</name>
</gene>
<dbReference type="InterPro" id="IPR038158">
    <property type="entry name" value="H-NOX_domain_sf"/>
</dbReference>
<organism evidence="3 4">
    <name type="scientific">Durusdinium trenchii</name>
    <dbReference type="NCBI Taxonomy" id="1381693"/>
    <lineage>
        <taxon>Eukaryota</taxon>
        <taxon>Sar</taxon>
        <taxon>Alveolata</taxon>
        <taxon>Dinophyceae</taxon>
        <taxon>Suessiales</taxon>
        <taxon>Symbiodiniaceae</taxon>
        <taxon>Durusdinium</taxon>
    </lineage>
</organism>